<organism evidence="2 3">
    <name type="scientific">Brachionus calyciflorus</name>
    <dbReference type="NCBI Taxonomy" id="104777"/>
    <lineage>
        <taxon>Eukaryota</taxon>
        <taxon>Metazoa</taxon>
        <taxon>Spiralia</taxon>
        <taxon>Gnathifera</taxon>
        <taxon>Rotifera</taxon>
        <taxon>Eurotatoria</taxon>
        <taxon>Monogononta</taxon>
        <taxon>Pseudotrocha</taxon>
        <taxon>Ploima</taxon>
        <taxon>Brachionidae</taxon>
        <taxon>Brachionus</taxon>
    </lineage>
</organism>
<dbReference type="AlphaFoldDB" id="A0A813UBY8"/>
<evidence type="ECO:0000313" key="3">
    <source>
        <dbReference type="Proteomes" id="UP000663879"/>
    </source>
</evidence>
<evidence type="ECO:0000256" key="1">
    <source>
        <dbReference type="SAM" id="MobiDB-lite"/>
    </source>
</evidence>
<name>A0A813UBY8_9BILA</name>
<evidence type="ECO:0000313" key="2">
    <source>
        <dbReference type="EMBL" id="CAF0826858.1"/>
    </source>
</evidence>
<accession>A0A813UBY8</accession>
<proteinExistence type="predicted"/>
<dbReference type="Proteomes" id="UP000663879">
    <property type="component" value="Unassembled WGS sequence"/>
</dbReference>
<comment type="caution">
    <text evidence="2">The sequence shown here is derived from an EMBL/GenBank/DDBJ whole genome shotgun (WGS) entry which is preliminary data.</text>
</comment>
<keyword evidence="3" id="KW-1185">Reference proteome</keyword>
<feature type="region of interest" description="Disordered" evidence="1">
    <location>
        <begin position="117"/>
        <end position="142"/>
    </location>
</feature>
<gene>
    <name evidence="2" type="ORF">OXX778_LOCUS7763</name>
</gene>
<reference evidence="2" key="1">
    <citation type="submission" date="2021-02" db="EMBL/GenBank/DDBJ databases">
        <authorList>
            <person name="Nowell W R."/>
        </authorList>
    </citation>
    <scope>NUCLEOTIDE SEQUENCE</scope>
    <source>
        <strain evidence="2">Ploen Becks lab</strain>
    </source>
</reference>
<feature type="compositionally biased region" description="Basic and acidic residues" evidence="1">
    <location>
        <begin position="131"/>
        <end position="142"/>
    </location>
</feature>
<protein>
    <submittedName>
        <fullName evidence="2">Uncharacterized protein</fullName>
    </submittedName>
</protein>
<dbReference type="EMBL" id="CAJNOC010001017">
    <property type="protein sequence ID" value="CAF0826858.1"/>
    <property type="molecule type" value="Genomic_DNA"/>
</dbReference>
<sequence length="142" mass="16457">MNTGNHFINQQLNDIINQYDNLYPLLTGDNFKMLPRDFYDRDYIVAYQNETKIEPVPKLEVPPVLNLNMPQVQLGEEKNKSLIQVKSEEIQSKSVSNQKEDFVEELKVFIKKRENRNLNNSLDSEVGPNKTNDKAETPNESS</sequence>